<keyword evidence="5" id="KW-0274">FAD</keyword>
<keyword evidence="8" id="KW-0325">Glycoprotein</keyword>
<feature type="signal peptide" evidence="9">
    <location>
        <begin position="1"/>
        <end position="22"/>
    </location>
</feature>
<dbReference type="SUPFAM" id="SSF56176">
    <property type="entry name" value="FAD-binding/transporter-associated domain-like"/>
    <property type="match status" value="1"/>
</dbReference>
<feature type="domain" description="FAD-binding PCMH-type" evidence="10">
    <location>
        <begin position="75"/>
        <end position="249"/>
    </location>
</feature>
<reference evidence="11 12" key="1">
    <citation type="journal article" date="2016" name="G3 (Bethesda)">
        <title>First Draft Assembly and Annotation of the Genome of a California Endemic Oak Quercus lobata Nee (Fagaceae).</title>
        <authorList>
            <person name="Sork V.L."/>
            <person name="Fitz-Gibbon S.T."/>
            <person name="Puiu D."/>
            <person name="Crepeau M."/>
            <person name="Gugger P.F."/>
            <person name="Sherman R."/>
            <person name="Stevens K."/>
            <person name="Langley C.H."/>
            <person name="Pellegrini M."/>
            <person name="Salzberg S.L."/>
        </authorList>
    </citation>
    <scope>NUCLEOTIDE SEQUENCE [LARGE SCALE GENOMIC DNA]</scope>
    <source>
        <strain evidence="11 12">cv. SW786</strain>
    </source>
</reference>
<evidence type="ECO:0000256" key="8">
    <source>
        <dbReference type="ARBA" id="ARBA00023180"/>
    </source>
</evidence>
<dbReference type="GO" id="GO:0016491">
    <property type="term" value="F:oxidoreductase activity"/>
    <property type="evidence" value="ECO:0007669"/>
    <property type="project" value="UniProtKB-KW"/>
</dbReference>
<organism evidence="11 12">
    <name type="scientific">Quercus lobata</name>
    <name type="common">Valley oak</name>
    <dbReference type="NCBI Taxonomy" id="97700"/>
    <lineage>
        <taxon>Eukaryota</taxon>
        <taxon>Viridiplantae</taxon>
        <taxon>Streptophyta</taxon>
        <taxon>Embryophyta</taxon>
        <taxon>Tracheophyta</taxon>
        <taxon>Spermatophyta</taxon>
        <taxon>Magnoliopsida</taxon>
        <taxon>eudicotyledons</taxon>
        <taxon>Gunneridae</taxon>
        <taxon>Pentapetalae</taxon>
        <taxon>rosids</taxon>
        <taxon>fabids</taxon>
        <taxon>Fagales</taxon>
        <taxon>Fagaceae</taxon>
        <taxon>Quercus</taxon>
    </lineage>
</organism>
<dbReference type="GeneID" id="115988335"/>
<dbReference type="Pfam" id="PF08031">
    <property type="entry name" value="BBE"/>
    <property type="match status" value="1"/>
</dbReference>
<feature type="chain" id="PRO_5029841148" description="FAD-binding PCMH-type domain-containing protein" evidence="9">
    <location>
        <begin position="23"/>
        <end position="532"/>
    </location>
</feature>
<dbReference type="FunCoup" id="A0A7N2LRB2">
    <property type="interactions" value="55"/>
</dbReference>
<dbReference type="GO" id="GO:1901696">
    <property type="term" value="P:cannabinoid biosynthetic process"/>
    <property type="evidence" value="ECO:0007669"/>
    <property type="project" value="UniProtKB-ARBA"/>
</dbReference>
<dbReference type="EMBL" id="LRBV02000005">
    <property type="status" value="NOT_ANNOTATED_CDS"/>
    <property type="molecule type" value="Genomic_DNA"/>
</dbReference>
<protein>
    <recommendedName>
        <fullName evidence="10">FAD-binding PCMH-type domain-containing protein</fullName>
    </recommendedName>
</protein>
<evidence type="ECO:0000259" key="10">
    <source>
        <dbReference type="PROSITE" id="PS51387"/>
    </source>
</evidence>
<dbReference type="Gene3D" id="3.30.43.10">
    <property type="entry name" value="Uridine Diphospho-n-acetylenolpyruvylglucosamine Reductase, domain 2"/>
    <property type="match status" value="1"/>
</dbReference>
<accession>A0A7N2LRB2</accession>
<keyword evidence="12" id="KW-1185">Reference proteome</keyword>
<dbReference type="RefSeq" id="XP_030967728.1">
    <property type="nucleotide sequence ID" value="XM_031111868.1"/>
</dbReference>
<evidence type="ECO:0000256" key="4">
    <source>
        <dbReference type="ARBA" id="ARBA00022729"/>
    </source>
</evidence>
<dbReference type="InterPro" id="IPR006094">
    <property type="entry name" value="Oxid_FAD_bind_N"/>
</dbReference>
<sequence>MKDSTIALLSLFLIFFFPVSWTTSASTSVQDNFIQCLNNASNAQPFCIEFHTPNNSSFATVLQSYKRNRRFDTPTTPKPAVVVTAAHESDVQGTVVCAKKVGIELRIRSGGHDYEGVSYVSQVPFVILDMSNLRSIEIDIENGTAWFQAGAILGEIYYAIANKSKNHAFPAGVCPGLGAGGHISGGGYGNLLRKYGVATDHVIDAQIVDAKGQILNRKTMGHDLFWALRGGGASSFGVILSWKVKLVRVPDTVTVFKVNRTLEQGATDIVAQWTQVVDKLPNEMFMRVWLKTVNGSHAGEKTIQALFVGMFLGGAKELVELMNNRLPKFGLQQSDAIEMSWIESVVFWADKPLGTPIEVLLERATKPAIFLKRKSDFVKEPISNAGLEAIWKTMIELEDVAMLWNPYGGVMNKISENKTAYPHRAGNIFKIQYATNWMDEGIEARNLYLNKTRKLFEFMTPYVSKNPREAFLNYRDLDIGTSSNGDYEEAKVYGIKYFKGNFDELVRVKTNVDPDNFFRNEQSIPTLPSCKL</sequence>
<dbReference type="InterPro" id="IPR016169">
    <property type="entry name" value="FAD-bd_PCMH_sub2"/>
</dbReference>
<dbReference type="InParanoid" id="A0A7N2LRB2"/>
<keyword evidence="6" id="KW-0560">Oxidoreductase</keyword>
<dbReference type="PANTHER" id="PTHR32448">
    <property type="entry name" value="OS08G0158400 PROTEIN"/>
    <property type="match status" value="1"/>
</dbReference>
<dbReference type="InterPro" id="IPR036318">
    <property type="entry name" value="FAD-bd_PCMH-like_sf"/>
</dbReference>
<comment type="cofactor">
    <cofactor evidence="1">
        <name>FAD</name>
        <dbReference type="ChEBI" id="CHEBI:57692"/>
    </cofactor>
</comment>
<evidence type="ECO:0000256" key="1">
    <source>
        <dbReference type="ARBA" id="ARBA00001974"/>
    </source>
</evidence>
<dbReference type="PROSITE" id="PS51387">
    <property type="entry name" value="FAD_PCMH"/>
    <property type="match status" value="1"/>
</dbReference>
<keyword evidence="3" id="KW-0285">Flavoprotein</keyword>
<dbReference type="InterPro" id="IPR016167">
    <property type="entry name" value="FAD-bd_PCMH_sub1"/>
</dbReference>
<dbReference type="InterPro" id="IPR012951">
    <property type="entry name" value="BBE"/>
</dbReference>
<dbReference type="AlphaFoldDB" id="A0A7N2LRB2"/>
<dbReference type="FunFam" id="3.30.43.10:FF:000004">
    <property type="entry name" value="Berberine bridge enzyme-like 15"/>
    <property type="match status" value="1"/>
</dbReference>
<evidence type="ECO:0000256" key="3">
    <source>
        <dbReference type="ARBA" id="ARBA00022630"/>
    </source>
</evidence>
<dbReference type="InterPro" id="IPR006093">
    <property type="entry name" value="Oxy_OxRdtase_FAD_BS"/>
</dbReference>
<dbReference type="Pfam" id="PF01565">
    <property type="entry name" value="FAD_binding_4"/>
    <property type="match status" value="1"/>
</dbReference>
<reference evidence="11" key="2">
    <citation type="submission" date="2021-01" db="UniProtKB">
        <authorList>
            <consortium name="EnsemblPlants"/>
        </authorList>
    </citation>
    <scope>IDENTIFICATION</scope>
</reference>
<evidence type="ECO:0000256" key="6">
    <source>
        <dbReference type="ARBA" id="ARBA00023002"/>
    </source>
</evidence>
<evidence type="ECO:0000256" key="7">
    <source>
        <dbReference type="ARBA" id="ARBA00023157"/>
    </source>
</evidence>
<dbReference type="OMA" id="NIFRYEQ"/>
<comment type="similarity">
    <text evidence="2">Belongs to the oxygen-dependent FAD-linked oxidoreductase family.</text>
</comment>
<gene>
    <name evidence="11" type="primary">LOC115988335</name>
</gene>
<evidence type="ECO:0000313" key="12">
    <source>
        <dbReference type="Proteomes" id="UP000594261"/>
    </source>
</evidence>
<dbReference type="EnsemblPlants" id="QL05p064046:mrna">
    <property type="protein sequence ID" value="QL05p064046:mrna:CDS:2"/>
    <property type="gene ID" value="QL05p064046"/>
</dbReference>
<dbReference type="KEGG" id="qlo:115988335"/>
<evidence type="ECO:0000313" key="11">
    <source>
        <dbReference type="EnsemblPlants" id="QL05p064046:mrna:CDS:2"/>
    </source>
</evidence>
<evidence type="ECO:0000256" key="9">
    <source>
        <dbReference type="SAM" id="SignalP"/>
    </source>
</evidence>
<keyword evidence="4 9" id="KW-0732">Signal</keyword>
<dbReference type="InterPro" id="IPR016166">
    <property type="entry name" value="FAD-bd_PCMH"/>
</dbReference>
<evidence type="ECO:0000256" key="5">
    <source>
        <dbReference type="ARBA" id="ARBA00022827"/>
    </source>
</evidence>
<name>A0A7N2LRB2_QUELO</name>
<dbReference type="Proteomes" id="UP000594261">
    <property type="component" value="Chromosome 5"/>
</dbReference>
<dbReference type="GO" id="GO:0071949">
    <property type="term" value="F:FAD binding"/>
    <property type="evidence" value="ECO:0007669"/>
    <property type="project" value="InterPro"/>
</dbReference>
<dbReference type="Gene3D" id="3.30.465.10">
    <property type="match status" value="1"/>
</dbReference>
<dbReference type="PROSITE" id="PS00862">
    <property type="entry name" value="OX2_COVAL_FAD"/>
    <property type="match status" value="1"/>
</dbReference>
<dbReference type="Gene3D" id="3.40.462.20">
    <property type="match status" value="1"/>
</dbReference>
<dbReference type="Gramene" id="QL05p064046:mrna">
    <property type="protein sequence ID" value="QL05p064046:mrna:CDS:2"/>
    <property type="gene ID" value="QL05p064046"/>
</dbReference>
<dbReference type="OrthoDB" id="407275at2759"/>
<keyword evidence="7" id="KW-1015">Disulfide bond</keyword>
<proteinExistence type="inferred from homology"/>
<evidence type="ECO:0000256" key="2">
    <source>
        <dbReference type="ARBA" id="ARBA00005466"/>
    </source>
</evidence>